<dbReference type="EMBL" id="JAEVFJ010000076">
    <property type="protein sequence ID" value="KAH8072620.1"/>
    <property type="molecule type" value="Genomic_DNA"/>
</dbReference>
<keyword evidence="2" id="KW-0812">Transmembrane</keyword>
<comment type="caution">
    <text evidence="3">The sequence shown here is derived from an EMBL/GenBank/DDBJ whole genome shotgun (WGS) entry which is preliminary data.</text>
</comment>
<keyword evidence="2" id="KW-0472">Membrane</keyword>
<keyword evidence="4" id="KW-1185">Reference proteome</keyword>
<proteinExistence type="predicted"/>
<accession>A0A8K0UCP2</accession>
<reference evidence="3" key="1">
    <citation type="journal article" date="2021" name="New Phytol.">
        <title>Evolutionary innovations through gain and loss of genes in the ectomycorrhizal Boletales.</title>
        <authorList>
            <person name="Wu G."/>
            <person name="Miyauchi S."/>
            <person name="Morin E."/>
            <person name="Kuo A."/>
            <person name="Drula E."/>
            <person name="Varga T."/>
            <person name="Kohler A."/>
            <person name="Feng B."/>
            <person name="Cao Y."/>
            <person name="Lipzen A."/>
            <person name="Daum C."/>
            <person name="Hundley H."/>
            <person name="Pangilinan J."/>
            <person name="Johnson J."/>
            <person name="Barry K."/>
            <person name="LaButti K."/>
            <person name="Ng V."/>
            <person name="Ahrendt S."/>
            <person name="Min B."/>
            <person name="Choi I.G."/>
            <person name="Park H."/>
            <person name="Plett J.M."/>
            <person name="Magnuson J."/>
            <person name="Spatafora J.W."/>
            <person name="Nagy L.G."/>
            <person name="Henrissat B."/>
            <person name="Grigoriev I.V."/>
            <person name="Yang Z.L."/>
            <person name="Xu J."/>
            <person name="Martin F.M."/>
        </authorList>
    </citation>
    <scope>NUCLEOTIDE SEQUENCE</scope>
    <source>
        <strain evidence="3">KKN 215</strain>
    </source>
</reference>
<protein>
    <submittedName>
        <fullName evidence="3">Uncharacterized protein</fullName>
    </submittedName>
</protein>
<name>A0A8K0UCP2_9AGAR</name>
<gene>
    <name evidence="3" type="ORF">BXZ70DRAFT_911620</name>
</gene>
<evidence type="ECO:0000313" key="3">
    <source>
        <dbReference type="EMBL" id="KAH8072620.1"/>
    </source>
</evidence>
<organism evidence="3 4">
    <name type="scientific">Cristinia sonorae</name>
    <dbReference type="NCBI Taxonomy" id="1940300"/>
    <lineage>
        <taxon>Eukaryota</taxon>
        <taxon>Fungi</taxon>
        <taxon>Dikarya</taxon>
        <taxon>Basidiomycota</taxon>
        <taxon>Agaricomycotina</taxon>
        <taxon>Agaricomycetes</taxon>
        <taxon>Agaricomycetidae</taxon>
        <taxon>Agaricales</taxon>
        <taxon>Pleurotineae</taxon>
        <taxon>Stephanosporaceae</taxon>
        <taxon>Cristinia</taxon>
    </lineage>
</organism>
<dbReference type="Proteomes" id="UP000813824">
    <property type="component" value="Unassembled WGS sequence"/>
</dbReference>
<evidence type="ECO:0000256" key="1">
    <source>
        <dbReference type="SAM" id="MobiDB-lite"/>
    </source>
</evidence>
<feature type="transmembrane region" description="Helical" evidence="2">
    <location>
        <begin position="409"/>
        <end position="432"/>
    </location>
</feature>
<feature type="region of interest" description="Disordered" evidence="1">
    <location>
        <begin position="74"/>
        <end position="121"/>
    </location>
</feature>
<keyword evidence="2" id="KW-1133">Transmembrane helix</keyword>
<sequence>MEFPQLQMVVVGGPEVDGSANRQERFFFVSLRNHNFQGFSYDLRRNYNARLATSPLKTSGGDFRFVIGPLGSMGSDKGHRLPPPLEWGSTQTEGLSDNTDGSQGRLPVTSATDTSPVESEPGLHIPSVEVVLRRAEDRAARQCLPSFPKDTSSPGAPPFPPPLAPFLSTSATLRPVSPPFAAPILPQGNRTHIPQTLDKLMEALADYLFDQPVFPRQGFPASLSAQFLQSIAVPMEHWQVPDGELDRLLMLDLASEAWWRERKNYFEGLLRESLENSGAAFLILFLLTHPSVLDRGEVHVYRDCLPEMTSMLPQYGLAPVGPISPPHTPPSSPFLSEKNANEVRRFVQSVFVTPEARRPLADTLAVSPTSSSSAEPSPVEIILKGPPRLLPLGTWLLYSSGSRFSTALLIHPVCFPFVIIFIGYLASLVSVVNKKPNYNTEYS</sequence>
<feature type="compositionally biased region" description="Polar residues" evidence="1">
    <location>
        <begin position="88"/>
        <end position="102"/>
    </location>
</feature>
<evidence type="ECO:0000313" key="4">
    <source>
        <dbReference type="Proteomes" id="UP000813824"/>
    </source>
</evidence>
<evidence type="ECO:0000256" key="2">
    <source>
        <dbReference type="SAM" id="Phobius"/>
    </source>
</evidence>
<dbReference type="AlphaFoldDB" id="A0A8K0UCP2"/>